<evidence type="ECO:0000256" key="7">
    <source>
        <dbReference type="ARBA" id="ARBA00023180"/>
    </source>
</evidence>
<keyword evidence="2 9" id="KW-0812">Transmembrane</keyword>
<sequence length="712" mass="76999">MGLMNIIHVLLSVIITVQATFQISVVPPSFFIVETQSTDLIVATIGQATTSTTASSLNCRIGRTTVTTSGGQTSTSTFGGSPFVVGTTDTSSNFGFVDNTIVFNVDSPFKLDAARVSRYELFPACTDPTDAANTQTNNASVIVHVFSNAKPSFRRPFDTATVNVALNSSAVVGARVYNATANIINDQATDVLAFSVRSIEPNVDYFTLNTASGILTNKVDLRTATQSPIELTIDVTDGFNSADRSLVLTVTLINMNQRPDIVGLPVTINRDENTQTLSIVDLSVNDEGVPTSLIPVCTVQPTGGNEVFDLVTRPISLKSRGNQFGSTFLDFETTPRYTVSCTVSDGFLQSQNEVLTFNVNNVNEAPVFSENLVNCIMDESQAGVSACNLGFSIRDPEGNRFITRLFQDENSNRFALTSNSNNNNQNNNFFTDDDRLTFNVDYDVDQGRMPERVTLFVNAVDEFGAISTATVSVVIRDVNDNVPEFNIINTAVDVTYQTSTGLLGSIQATDDDAGTNGEIDYRLVQVVPPNAINFVSVLGNGDIQYIRQYPDSLAGSSVYLSVEAKDRGTPTRSSTGTVVITLEATTTTSTTTTTTTTTTTIPTTFIPTTTPEPGFFDKPENVAIFSILMILLLLAFLIGLYFLFRWCITGSCCGGGTGQGGICDNCCRPPPPRRVQPSPMGYEDFDMPPVTASDYKGDFWNTGDYYVHGRPY</sequence>
<keyword evidence="3" id="KW-0677">Repeat</keyword>
<evidence type="ECO:0000256" key="10">
    <source>
        <dbReference type="SAM" id="SignalP"/>
    </source>
</evidence>
<evidence type="ECO:0000256" key="2">
    <source>
        <dbReference type="ARBA" id="ARBA00022692"/>
    </source>
</evidence>
<accession>A0AAN8K0A3</accession>
<keyword evidence="4 8" id="KW-0106">Calcium</keyword>
<proteinExistence type="predicted"/>
<feature type="domain" description="Cadherin" evidence="11">
    <location>
        <begin position="482"/>
        <end position="604"/>
    </location>
</feature>
<dbReference type="InterPro" id="IPR002126">
    <property type="entry name" value="Cadherin-like_dom"/>
</dbReference>
<gene>
    <name evidence="12" type="ORF">SNE40_006060</name>
</gene>
<evidence type="ECO:0000256" key="3">
    <source>
        <dbReference type="ARBA" id="ARBA00022737"/>
    </source>
</evidence>
<dbReference type="EMBL" id="JAZGQO010000005">
    <property type="protein sequence ID" value="KAK6186786.1"/>
    <property type="molecule type" value="Genomic_DNA"/>
</dbReference>
<organism evidence="12 13">
    <name type="scientific">Patella caerulea</name>
    <name type="common">Rayed Mediterranean limpet</name>
    <dbReference type="NCBI Taxonomy" id="87958"/>
    <lineage>
        <taxon>Eukaryota</taxon>
        <taxon>Metazoa</taxon>
        <taxon>Spiralia</taxon>
        <taxon>Lophotrochozoa</taxon>
        <taxon>Mollusca</taxon>
        <taxon>Gastropoda</taxon>
        <taxon>Patellogastropoda</taxon>
        <taxon>Patelloidea</taxon>
        <taxon>Patellidae</taxon>
        <taxon>Patella</taxon>
    </lineage>
</organism>
<reference evidence="12 13" key="1">
    <citation type="submission" date="2024-01" db="EMBL/GenBank/DDBJ databases">
        <title>The genome of the rayed Mediterranean limpet Patella caerulea (Linnaeus, 1758).</title>
        <authorList>
            <person name="Anh-Thu Weber A."/>
            <person name="Halstead-Nussloch G."/>
        </authorList>
    </citation>
    <scope>NUCLEOTIDE SEQUENCE [LARGE SCALE GENOMIC DNA]</scope>
    <source>
        <strain evidence="12">AATW-2023a</strain>
        <tissue evidence="12">Whole specimen</tissue>
    </source>
</reference>
<keyword evidence="7" id="KW-0325">Glycoprotein</keyword>
<dbReference type="Gene3D" id="2.60.40.60">
    <property type="entry name" value="Cadherins"/>
    <property type="match status" value="3"/>
</dbReference>
<evidence type="ECO:0000256" key="5">
    <source>
        <dbReference type="ARBA" id="ARBA00022989"/>
    </source>
</evidence>
<dbReference type="InterPro" id="IPR050174">
    <property type="entry name" value="Protocadherin/Cadherin-CA"/>
</dbReference>
<dbReference type="AlphaFoldDB" id="A0AAN8K0A3"/>
<dbReference type="PANTHER" id="PTHR24028:SF328">
    <property type="entry name" value="CADHERIN-3"/>
    <property type="match status" value="1"/>
</dbReference>
<comment type="subcellular location">
    <subcellularLocation>
        <location evidence="1">Membrane</location>
        <topology evidence="1">Single-pass membrane protein</topology>
    </subcellularLocation>
</comment>
<evidence type="ECO:0000256" key="6">
    <source>
        <dbReference type="ARBA" id="ARBA00023136"/>
    </source>
</evidence>
<dbReference type="CDD" id="cd11304">
    <property type="entry name" value="Cadherin_repeat"/>
    <property type="match status" value="1"/>
</dbReference>
<dbReference type="GO" id="GO:0005886">
    <property type="term" value="C:plasma membrane"/>
    <property type="evidence" value="ECO:0007669"/>
    <property type="project" value="InterPro"/>
</dbReference>
<name>A0AAN8K0A3_PATCE</name>
<keyword evidence="10" id="KW-0732">Signal</keyword>
<dbReference type="GO" id="GO:0005509">
    <property type="term" value="F:calcium ion binding"/>
    <property type="evidence" value="ECO:0007669"/>
    <property type="project" value="UniProtKB-UniRule"/>
</dbReference>
<dbReference type="InterPro" id="IPR020894">
    <property type="entry name" value="Cadherin_CS"/>
</dbReference>
<evidence type="ECO:0000256" key="4">
    <source>
        <dbReference type="ARBA" id="ARBA00022837"/>
    </source>
</evidence>
<dbReference type="PROSITE" id="PS50268">
    <property type="entry name" value="CADHERIN_2"/>
    <property type="match status" value="3"/>
</dbReference>
<evidence type="ECO:0000256" key="9">
    <source>
        <dbReference type="SAM" id="Phobius"/>
    </source>
</evidence>
<keyword evidence="5 9" id="KW-1133">Transmembrane helix</keyword>
<keyword evidence="13" id="KW-1185">Reference proteome</keyword>
<dbReference type="PROSITE" id="PS00232">
    <property type="entry name" value="CADHERIN_1"/>
    <property type="match status" value="1"/>
</dbReference>
<dbReference type="PANTHER" id="PTHR24028">
    <property type="entry name" value="CADHERIN-87A"/>
    <property type="match status" value="1"/>
</dbReference>
<evidence type="ECO:0000313" key="12">
    <source>
        <dbReference type="EMBL" id="KAK6186786.1"/>
    </source>
</evidence>
<feature type="transmembrane region" description="Helical" evidence="9">
    <location>
        <begin position="622"/>
        <end position="644"/>
    </location>
</feature>
<keyword evidence="6 9" id="KW-0472">Membrane</keyword>
<dbReference type="PRINTS" id="PR00205">
    <property type="entry name" value="CADHERIN"/>
</dbReference>
<comment type="caution">
    <text evidence="12">The sequence shown here is derived from an EMBL/GenBank/DDBJ whole genome shotgun (WGS) entry which is preliminary data.</text>
</comment>
<evidence type="ECO:0000256" key="8">
    <source>
        <dbReference type="PROSITE-ProRule" id="PRU00043"/>
    </source>
</evidence>
<evidence type="ECO:0000259" key="11">
    <source>
        <dbReference type="PROSITE" id="PS50268"/>
    </source>
</evidence>
<evidence type="ECO:0000256" key="1">
    <source>
        <dbReference type="ARBA" id="ARBA00004167"/>
    </source>
</evidence>
<dbReference type="SUPFAM" id="SSF49313">
    <property type="entry name" value="Cadherin-like"/>
    <property type="match status" value="2"/>
</dbReference>
<evidence type="ECO:0000313" key="13">
    <source>
        <dbReference type="Proteomes" id="UP001347796"/>
    </source>
</evidence>
<protein>
    <recommendedName>
        <fullName evidence="11">Cadherin domain-containing protein</fullName>
    </recommendedName>
</protein>
<feature type="domain" description="Cadherin" evidence="11">
    <location>
        <begin position="376"/>
        <end position="485"/>
    </location>
</feature>
<feature type="domain" description="Cadherin" evidence="11">
    <location>
        <begin position="158"/>
        <end position="267"/>
    </location>
</feature>
<dbReference type="SMART" id="SM00112">
    <property type="entry name" value="CA"/>
    <property type="match status" value="2"/>
</dbReference>
<dbReference type="GO" id="GO:0007156">
    <property type="term" value="P:homophilic cell adhesion via plasma membrane adhesion molecules"/>
    <property type="evidence" value="ECO:0007669"/>
    <property type="project" value="InterPro"/>
</dbReference>
<dbReference type="Proteomes" id="UP001347796">
    <property type="component" value="Unassembled WGS sequence"/>
</dbReference>
<feature type="signal peptide" evidence="10">
    <location>
        <begin position="1"/>
        <end position="19"/>
    </location>
</feature>
<feature type="chain" id="PRO_5043039661" description="Cadherin domain-containing protein" evidence="10">
    <location>
        <begin position="20"/>
        <end position="712"/>
    </location>
</feature>
<dbReference type="InterPro" id="IPR015919">
    <property type="entry name" value="Cadherin-like_sf"/>
</dbReference>